<organism evidence="2 3">
    <name type="scientific">Xaviernesmea oryzae</name>
    <dbReference type="NCBI Taxonomy" id="464029"/>
    <lineage>
        <taxon>Bacteria</taxon>
        <taxon>Pseudomonadati</taxon>
        <taxon>Pseudomonadota</taxon>
        <taxon>Alphaproteobacteria</taxon>
        <taxon>Hyphomicrobiales</taxon>
        <taxon>Rhizobiaceae</taxon>
        <taxon>Rhizobium/Agrobacterium group</taxon>
        <taxon>Xaviernesmea</taxon>
    </lineage>
</organism>
<protein>
    <recommendedName>
        <fullName evidence="1">HTH arsR-type domain-containing protein</fullName>
    </recommendedName>
</protein>
<gene>
    <name evidence="2" type="ORF">BJF93_21935</name>
</gene>
<dbReference type="InterPro" id="IPR001845">
    <property type="entry name" value="HTH_ArsR_DNA-bd_dom"/>
</dbReference>
<reference evidence="2 3" key="1">
    <citation type="submission" date="2016-09" db="EMBL/GenBank/DDBJ databases">
        <title>Rhizobium sp. nov., a novel species isolated from the rice rhizosphere.</title>
        <authorList>
            <person name="Zhao J."/>
            <person name="Zhang X."/>
        </authorList>
    </citation>
    <scope>NUCLEOTIDE SEQUENCE [LARGE SCALE GENOMIC DNA]</scope>
    <source>
        <strain evidence="2 3">1.7048</strain>
    </source>
</reference>
<feature type="domain" description="HTH arsR-type" evidence="1">
    <location>
        <begin position="9"/>
        <end position="102"/>
    </location>
</feature>
<keyword evidence="3" id="KW-1185">Reference proteome</keyword>
<dbReference type="InterPro" id="IPR036388">
    <property type="entry name" value="WH-like_DNA-bd_sf"/>
</dbReference>
<dbReference type="InterPro" id="IPR011991">
    <property type="entry name" value="ArsR-like_HTH"/>
</dbReference>
<dbReference type="EMBL" id="MKIP01000044">
    <property type="protein sequence ID" value="OLP59776.1"/>
    <property type="molecule type" value="Genomic_DNA"/>
</dbReference>
<name>A0A1Q9AWF7_9HYPH</name>
<evidence type="ECO:0000313" key="2">
    <source>
        <dbReference type="EMBL" id="OLP59776.1"/>
    </source>
</evidence>
<accession>A0A1Q9AWF7</accession>
<dbReference type="Proteomes" id="UP000186364">
    <property type="component" value="Unassembled WGS sequence"/>
</dbReference>
<proteinExistence type="predicted"/>
<dbReference type="PROSITE" id="PS50987">
    <property type="entry name" value="HTH_ARSR_2"/>
    <property type="match status" value="1"/>
</dbReference>
<dbReference type="CDD" id="cd00090">
    <property type="entry name" value="HTH_ARSR"/>
    <property type="match status" value="1"/>
</dbReference>
<sequence>MFVSCDMTLDFAARPDIVKLLKLLSRPNGPMIVRLLDGKHTVNEISKRAQITQSYTSQILTELALHGVLDVRENGNVRYYKLTGVHRRCVEAIIAIMVEYAQSLRASPDVD</sequence>
<comment type="caution">
    <text evidence="2">The sequence shown here is derived from an EMBL/GenBank/DDBJ whole genome shotgun (WGS) entry which is preliminary data.</text>
</comment>
<dbReference type="GO" id="GO:0003700">
    <property type="term" value="F:DNA-binding transcription factor activity"/>
    <property type="evidence" value="ECO:0007669"/>
    <property type="project" value="InterPro"/>
</dbReference>
<dbReference type="InterPro" id="IPR036390">
    <property type="entry name" value="WH_DNA-bd_sf"/>
</dbReference>
<dbReference type="Gene3D" id="1.10.10.10">
    <property type="entry name" value="Winged helix-like DNA-binding domain superfamily/Winged helix DNA-binding domain"/>
    <property type="match status" value="1"/>
</dbReference>
<evidence type="ECO:0000313" key="3">
    <source>
        <dbReference type="Proteomes" id="UP000186364"/>
    </source>
</evidence>
<dbReference type="SUPFAM" id="SSF46785">
    <property type="entry name" value="Winged helix' DNA-binding domain"/>
    <property type="match status" value="1"/>
</dbReference>
<dbReference type="AlphaFoldDB" id="A0A1Q9AWF7"/>
<evidence type="ECO:0000259" key="1">
    <source>
        <dbReference type="PROSITE" id="PS50987"/>
    </source>
</evidence>